<dbReference type="Proteomes" id="UP001602119">
    <property type="component" value="Unassembled WGS sequence"/>
</dbReference>
<dbReference type="InterPro" id="IPR056362">
    <property type="entry name" value="AtuA-like_ferredoxin_dom"/>
</dbReference>
<dbReference type="EMBL" id="JBIAXI010000008">
    <property type="protein sequence ID" value="MFF4774392.1"/>
    <property type="molecule type" value="Genomic_DNA"/>
</dbReference>
<dbReference type="Pfam" id="PF07287">
    <property type="entry name" value="AtuA"/>
    <property type="match status" value="1"/>
</dbReference>
<dbReference type="InterPro" id="IPR010839">
    <property type="entry name" value="AtuA_N"/>
</dbReference>
<dbReference type="PANTHER" id="PTHR47585:SF1">
    <property type="entry name" value="DUF1446 DOMAIN-CONTAINING PROTEIN"/>
    <property type="match status" value="1"/>
</dbReference>
<evidence type="ECO:0000259" key="1">
    <source>
        <dbReference type="Pfam" id="PF07287"/>
    </source>
</evidence>
<dbReference type="PANTHER" id="PTHR47585">
    <property type="match status" value="1"/>
</dbReference>
<keyword evidence="4" id="KW-1185">Reference proteome</keyword>
<evidence type="ECO:0000313" key="3">
    <source>
        <dbReference type="EMBL" id="MFF4774392.1"/>
    </source>
</evidence>
<dbReference type="RefSeq" id="WP_387342731.1">
    <property type="nucleotide sequence ID" value="NZ_JBIAXI010000008.1"/>
</dbReference>
<organism evidence="3 4">
    <name type="scientific">Microtetraspora fusca</name>
    <dbReference type="NCBI Taxonomy" id="1997"/>
    <lineage>
        <taxon>Bacteria</taxon>
        <taxon>Bacillati</taxon>
        <taxon>Actinomycetota</taxon>
        <taxon>Actinomycetes</taxon>
        <taxon>Streptosporangiales</taxon>
        <taxon>Streptosporangiaceae</taxon>
        <taxon>Microtetraspora</taxon>
    </lineage>
</organism>
<evidence type="ECO:0000313" key="4">
    <source>
        <dbReference type="Proteomes" id="UP001602119"/>
    </source>
</evidence>
<reference evidence="3 4" key="1">
    <citation type="submission" date="2024-10" db="EMBL/GenBank/DDBJ databases">
        <title>The Natural Products Discovery Center: Release of the First 8490 Sequenced Strains for Exploring Actinobacteria Biosynthetic Diversity.</title>
        <authorList>
            <person name="Kalkreuter E."/>
            <person name="Kautsar S.A."/>
            <person name="Yang D."/>
            <person name="Bader C.D."/>
            <person name="Teijaro C.N."/>
            <person name="Fluegel L."/>
            <person name="Davis C.M."/>
            <person name="Simpson J.R."/>
            <person name="Lauterbach L."/>
            <person name="Steele A.D."/>
            <person name="Gui C."/>
            <person name="Meng S."/>
            <person name="Li G."/>
            <person name="Viehrig K."/>
            <person name="Ye F."/>
            <person name="Su P."/>
            <person name="Kiefer A.F."/>
            <person name="Nichols A."/>
            <person name="Cepeda A.J."/>
            <person name="Yan W."/>
            <person name="Fan B."/>
            <person name="Jiang Y."/>
            <person name="Adhikari A."/>
            <person name="Zheng C.-J."/>
            <person name="Schuster L."/>
            <person name="Cowan T.M."/>
            <person name="Smanski M.J."/>
            <person name="Chevrette M.G."/>
            <person name="De Carvalho L.P.S."/>
            <person name="Shen B."/>
        </authorList>
    </citation>
    <scope>NUCLEOTIDE SEQUENCE [LARGE SCALE GENOMIC DNA]</scope>
    <source>
        <strain evidence="3 4">NPDC001281</strain>
    </source>
</reference>
<name>A0ABW6V731_MICFU</name>
<evidence type="ECO:0000259" key="2">
    <source>
        <dbReference type="Pfam" id="PF23544"/>
    </source>
</evidence>
<feature type="domain" description="Acyclic terpene utilisation N-terminal" evidence="1">
    <location>
        <begin position="17"/>
        <end position="468"/>
    </location>
</feature>
<accession>A0ABW6V731</accession>
<dbReference type="Pfam" id="PF23544">
    <property type="entry name" value="AtuA_ferredoxin"/>
    <property type="match status" value="1"/>
</dbReference>
<gene>
    <name evidence="3" type="ORF">ACFY05_16175</name>
</gene>
<comment type="caution">
    <text evidence="3">The sequence shown here is derived from an EMBL/GenBank/DDBJ whole genome shotgun (WGS) entry which is preliminary data.</text>
</comment>
<proteinExistence type="predicted"/>
<feature type="domain" description="AtuA-like ferredoxin-fold" evidence="2">
    <location>
        <begin position="514"/>
        <end position="611"/>
    </location>
</feature>
<sequence length="626" mass="65539">MTGPGNGAGNGAGAGPLRVANCSGFYGDRLSAAREMVEGGPIDVLTGDWLAELTMLILAGNRLKGRPGYARTFLTQMEQVLGACLDRGIKIVTNAGGLDPAGCAEAVAELADRLGLSVTVGHTPAVDPIEGRVRVARRRARIAHVTGDDLLPRLSPDSLEPIPAGALVNADTGEPLTGRPVTANAYLGGRPIAVALEQGTDVVVTGRVTDAALVTGPGMWWYGWRPGDLDALAGSVVAGHVIECGCQATGGNYAFFEEVPDLARCGFPIAELHADGSSVITKHPGTGGLVSVGTVTAQLLYEIGSPRYLGPDVTARFDTIRLEQEGPDRVRISGVRGEPPPDTLKVGINLVGGHRNTMTLVLTGLDIEAKARVAEEAVFARTPRESFERVHVELTPLSGGDAATALLRITVMDPDKEKAGRRFSSAVVETGLASYPGFHALTPPGDAAPYGVFWPALVDAGEVPAVVTVESRRITVPPLAPADVHGDRHESLLEAPSFPIPAPAAPDVPVRLAPLGRVAGARSGDKGGNANLGVWATTPEGYAWLAAELTADRLKELLPETRDLTVERFELPNLLALNFVVHGLLGRGVAANPTLDAQAKALGERLRAVTVPIPERLLTDDRKLPE</sequence>
<protein>
    <submittedName>
        <fullName evidence="3">Acyclic terpene utilization AtuA family protein</fullName>
    </submittedName>
</protein>